<dbReference type="Proteomes" id="UP000663720">
    <property type="component" value="Chromosome"/>
</dbReference>
<dbReference type="KEGG" id="dli:dnl_56440"/>
<keyword evidence="5" id="KW-0032">Aminotransferase</keyword>
<feature type="active site" description="Proton acceptor" evidence="2">
    <location>
        <position position="189"/>
    </location>
</feature>
<name>A0A975GJ79_9BACT</name>
<protein>
    <submittedName>
        <fullName evidence="5">DegT/DnrJ/EryC1/StrS aminotransferase domain-containing protein</fullName>
    </submittedName>
</protein>
<dbReference type="InterPro" id="IPR015421">
    <property type="entry name" value="PyrdxlP-dep_Trfase_major"/>
</dbReference>
<dbReference type="InterPro" id="IPR000653">
    <property type="entry name" value="DegT/StrS_aminotransferase"/>
</dbReference>
<evidence type="ECO:0000256" key="1">
    <source>
        <dbReference type="ARBA" id="ARBA00037999"/>
    </source>
</evidence>
<dbReference type="AlphaFoldDB" id="A0A975GJ79"/>
<dbReference type="RefSeq" id="WP_207689053.1">
    <property type="nucleotide sequence ID" value="NZ_CP061799.1"/>
</dbReference>
<evidence type="ECO:0000256" key="2">
    <source>
        <dbReference type="PIRSR" id="PIRSR000390-1"/>
    </source>
</evidence>
<keyword evidence="6" id="KW-1185">Reference proteome</keyword>
<reference evidence="5" key="1">
    <citation type="journal article" date="2021" name="Microb. Physiol.">
        <title>Proteogenomic Insights into the Physiology of Marine, Sulfate-Reducing, Filamentous Desulfonema limicola and Desulfonema magnum.</title>
        <authorList>
            <person name="Schnaars V."/>
            <person name="Wohlbrand L."/>
            <person name="Scheve S."/>
            <person name="Hinrichs C."/>
            <person name="Reinhardt R."/>
            <person name="Rabus R."/>
        </authorList>
    </citation>
    <scope>NUCLEOTIDE SEQUENCE</scope>
    <source>
        <strain evidence="5">5ac10</strain>
    </source>
</reference>
<sequence length="399" mass="44001">MKRIFLSPPHMSGKELQFIHEAFDSNYIAPLGPQVNAFEKEFSERTGIPYAAALSSGTAAMHLALRYLGIGPGDEVFASTLTFIGSVTPVIFEGASPVFIDSDRASWNMDTDLLADELEQCYIKGKLPKAVIPTDLYGQCADYDRIAAVCELYQIPLIIDSAESLGAEYKGRCAGKGAKAAVYSFNGNKIITTSGGGMLASEDKNLIDHARFLSQQARDPAPHYEHTQIGYNYRMSNILAAIGRGQLQVLDERVKRKREIFDYYYNALNDIPGIEFMPEPSYSKSNRWLTVILITPEIFGADREKVRLALEAENIESRPVWKPMHMQPVFGGQGAEGRGQRGKTYKTRVVGGEVAEDLFARGLCLPSGTAMTDDDLTRIVNVILGAGFPFPDSSRYAKQ</sequence>
<feature type="modified residue" description="N6-(pyridoxal phosphate)lysine" evidence="3">
    <location>
        <position position="189"/>
    </location>
</feature>
<keyword evidence="3 4" id="KW-0663">Pyridoxal phosphate</keyword>
<dbReference type="Gene3D" id="3.40.640.10">
    <property type="entry name" value="Type I PLP-dependent aspartate aminotransferase-like (Major domain)"/>
    <property type="match status" value="1"/>
</dbReference>
<dbReference type="GO" id="GO:0008483">
    <property type="term" value="F:transaminase activity"/>
    <property type="evidence" value="ECO:0007669"/>
    <property type="project" value="UniProtKB-KW"/>
</dbReference>
<organism evidence="5 6">
    <name type="scientific">Desulfonema limicola</name>
    <dbReference type="NCBI Taxonomy" id="45656"/>
    <lineage>
        <taxon>Bacteria</taxon>
        <taxon>Pseudomonadati</taxon>
        <taxon>Thermodesulfobacteriota</taxon>
        <taxon>Desulfobacteria</taxon>
        <taxon>Desulfobacterales</taxon>
        <taxon>Desulfococcaceae</taxon>
        <taxon>Desulfonema</taxon>
    </lineage>
</organism>
<dbReference type="PIRSF" id="PIRSF000390">
    <property type="entry name" value="PLP_StrS"/>
    <property type="match status" value="1"/>
</dbReference>
<gene>
    <name evidence="5" type="ORF">dnl_56440</name>
</gene>
<dbReference type="CDD" id="cd00616">
    <property type="entry name" value="AHBA_syn"/>
    <property type="match status" value="1"/>
</dbReference>
<dbReference type="InterPro" id="IPR015422">
    <property type="entry name" value="PyrdxlP-dep_Trfase_small"/>
</dbReference>
<evidence type="ECO:0000256" key="3">
    <source>
        <dbReference type="PIRSR" id="PIRSR000390-2"/>
    </source>
</evidence>
<dbReference type="PANTHER" id="PTHR30244">
    <property type="entry name" value="TRANSAMINASE"/>
    <property type="match status" value="1"/>
</dbReference>
<keyword evidence="5" id="KW-0808">Transferase</keyword>
<proteinExistence type="inferred from homology"/>
<dbReference type="Gene3D" id="3.90.1150.10">
    <property type="entry name" value="Aspartate Aminotransferase, domain 1"/>
    <property type="match status" value="1"/>
</dbReference>
<dbReference type="PANTHER" id="PTHR30244:SF34">
    <property type="entry name" value="DTDP-4-AMINO-4,6-DIDEOXYGALACTOSE TRANSAMINASE"/>
    <property type="match status" value="1"/>
</dbReference>
<accession>A0A975GJ79</accession>
<comment type="similarity">
    <text evidence="1 4">Belongs to the DegT/DnrJ/EryC1 family.</text>
</comment>
<dbReference type="Pfam" id="PF01041">
    <property type="entry name" value="DegT_DnrJ_EryC1"/>
    <property type="match status" value="1"/>
</dbReference>
<dbReference type="InterPro" id="IPR015424">
    <property type="entry name" value="PyrdxlP-dep_Trfase"/>
</dbReference>
<dbReference type="SUPFAM" id="SSF53383">
    <property type="entry name" value="PLP-dependent transferases"/>
    <property type="match status" value="1"/>
</dbReference>
<dbReference type="GO" id="GO:0000271">
    <property type="term" value="P:polysaccharide biosynthetic process"/>
    <property type="evidence" value="ECO:0007669"/>
    <property type="project" value="TreeGrafter"/>
</dbReference>
<dbReference type="EMBL" id="CP061799">
    <property type="protein sequence ID" value="QTA83249.1"/>
    <property type="molecule type" value="Genomic_DNA"/>
</dbReference>
<evidence type="ECO:0000313" key="6">
    <source>
        <dbReference type="Proteomes" id="UP000663720"/>
    </source>
</evidence>
<evidence type="ECO:0000256" key="4">
    <source>
        <dbReference type="RuleBase" id="RU004508"/>
    </source>
</evidence>
<evidence type="ECO:0000313" key="5">
    <source>
        <dbReference type="EMBL" id="QTA83249.1"/>
    </source>
</evidence>
<dbReference type="GO" id="GO:0030170">
    <property type="term" value="F:pyridoxal phosphate binding"/>
    <property type="evidence" value="ECO:0007669"/>
    <property type="project" value="TreeGrafter"/>
</dbReference>